<protein>
    <recommendedName>
        <fullName evidence="3">Alcohol acetyltransferase FCK4</fullName>
    </recommendedName>
</protein>
<dbReference type="AlphaFoldDB" id="A0AA35MFC5"/>
<evidence type="ECO:0000313" key="2">
    <source>
        <dbReference type="Proteomes" id="UP001160390"/>
    </source>
</evidence>
<organism evidence="1 2">
    <name type="scientific">Clonostachys chloroleuca</name>
    <dbReference type="NCBI Taxonomy" id="1926264"/>
    <lineage>
        <taxon>Eukaryota</taxon>
        <taxon>Fungi</taxon>
        <taxon>Dikarya</taxon>
        <taxon>Ascomycota</taxon>
        <taxon>Pezizomycotina</taxon>
        <taxon>Sordariomycetes</taxon>
        <taxon>Hypocreomycetidae</taxon>
        <taxon>Hypocreales</taxon>
        <taxon>Bionectriaceae</taxon>
        <taxon>Clonostachys</taxon>
    </lineage>
</organism>
<comment type="caution">
    <text evidence="1">The sequence shown here is derived from an EMBL/GenBank/DDBJ whole genome shotgun (WGS) entry which is preliminary data.</text>
</comment>
<dbReference type="EMBL" id="CABFNP030001281">
    <property type="protein sequence ID" value="CAI6096128.1"/>
    <property type="molecule type" value="Genomic_DNA"/>
</dbReference>
<evidence type="ECO:0000313" key="1">
    <source>
        <dbReference type="EMBL" id="CAI6096128.1"/>
    </source>
</evidence>
<accession>A0AA35MFC5</accession>
<reference evidence="1" key="1">
    <citation type="submission" date="2023-01" db="EMBL/GenBank/DDBJ databases">
        <authorList>
            <person name="Piombo E."/>
        </authorList>
    </citation>
    <scope>NUCLEOTIDE SEQUENCE</scope>
</reference>
<dbReference type="Gene3D" id="3.30.559.10">
    <property type="entry name" value="Chloramphenicol acetyltransferase-like domain"/>
    <property type="match status" value="1"/>
</dbReference>
<gene>
    <name evidence="1" type="ORF">CCHLO57077_00010548</name>
</gene>
<dbReference type="Pfam" id="PF07247">
    <property type="entry name" value="AATase"/>
    <property type="match status" value="1"/>
</dbReference>
<dbReference type="PANTHER" id="PTHR28037:SF1">
    <property type="entry name" value="ALCOHOL O-ACETYLTRANSFERASE 1-RELATED"/>
    <property type="match status" value="1"/>
</dbReference>
<dbReference type="SUPFAM" id="SSF52777">
    <property type="entry name" value="CoA-dependent acyltransferases"/>
    <property type="match status" value="1"/>
</dbReference>
<dbReference type="Proteomes" id="UP001160390">
    <property type="component" value="Unassembled WGS sequence"/>
</dbReference>
<evidence type="ECO:0008006" key="3">
    <source>
        <dbReference type="Google" id="ProtNLM"/>
    </source>
</evidence>
<proteinExistence type="predicted"/>
<name>A0AA35MFC5_9HYPO</name>
<sequence>MSISSEDNYTIIRKKRSVRVFVGIYVPANLSYEHKACGERIFYLYHRLGIQSNVIVTATYDNPHEQLDEPLVLNALHRVVGAHPMMRMVGVVQRSPKNKDRHTLQIAMLHEIDLRNCVEFVDDPKGVGITPALLERAHNEWEHTSDIPHRPLFKLFVVGNQDVMLVYHHMMADGISGYVFHREFLAALNTTSPPPDSNSSRSHIVRSDPNLEQVPKDWSLMPNESASRDKRWHPSLLQIILNQSSFFLAQIFCSSGFIFSKLSSSRPYLKSVTGVADTANRTVTAVVSGRITAPQISTILDACRKQGTTFTPLLMTMLMLVMSTDYNSDARIGSTRFALDMRPHLPLAAEELGGGTRHGTIFNCTSGMARASRIRKYRSIAKDLNKLDIRSEKGAYDIDEVKLWELTRKYKQWMTAQTEPAVRAVRASINMNSDLEHVLHRIMPFAGTVLSSTTLVSNLGMLHPGAAITPSSTSSSGTAWSISEVQFSAAATNGLQGSQGPIFNVSGLKGGDTIINAVFEESIISRDEVQEILDTTIAKLVALVP</sequence>
<keyword evidence="2" id="KW-1185">Reference proteome</keyword>
<dbReference type="InterPro" id="IPR010828">
    <property type="entry name" value="Atf2/Sli1-like"/>
</dbReference>
<dbReference type="PANTHER" id="PTHR28037">
    <property type="entry name" value="ALCOHOL O-ACETYLTRANSFERASE 1-RELATED"/>
    <property type="match status" value="1"/>
</dbReference>
<dbReference type="InterPro" id="IPR023213">
    <property type="entry name" value="CAT-like_dom_sf"/>
</dbReference>
<dbReference type="InterPro" id="IPR052058">
    <property type="entry name" value="Alcohol_O-acetyltransferase"/>
</dbReference>